<sequence length="269" mass="30382">MNTSRVVSVFLVCFSLALSAPLPQTSSTAAQKWNQEMLQLDRMSYAGYVACTLVAASSGKNYFEQPEPLTEDCVRTARVAMTLLTQPSTMPKTKELLTKCLTATIPTSNENPAEIMCKNTNEAIKQNEPSFPDFGELKKKVELPKPAKNYIAEIPQETNAREFAEKQTIYVDNDPELIKFDMMTKFFSDKHARSSNAIVQLSLRDASKSTADSVFIQARDDYLKDLLAKNETKILTGDNNFDDFAEKVDEYFLKNSALKEDYEKLKEEY</sequence>
<keyword evidence="3" id="KW-1185">Reference proteome</keyword>
<comment type="caution">
    <text evidence="2">The sequence shown here is derived from an EMBL/GenBank/DDBJ whole genome shotgun (WGS) entry which is preliminary data.</text>
</comment>
<evidence type="ECO:0000313" key="3">
    <source>
        <dbReference type="Proteomes" id="UP001367676"/>
    </source>
</evidence>
<proteinExistence type="predicted"/>
<protein>
    <submittedName>
        <fullName evidence="2">Uncharacterized protein</fullName>
    </submittedName>
</protein>
<keyword evidence="1" id="KW-0732">Signal</keyword>
<evidence type="ECO:0000256" key="1">
    <source>
        <dbReference type="SAM" id="SignalP"/>
    </source>
</evidence>
<organism evidence="2 3">
    <name type="scientific">Parthenolecanium corni</name>
    <dbReference type="NCBI Taxonomy" id="536013"/>
    <lineage>
        <taxon>Eukaryota</taxon>
        <taxon>Metazoa</taxon>
        <taxon>Ecdysozoa</taxon>
        <taxon>Arthropoda</taxon>
        <taxon>Hexapoda</taxon>
        <taxon>Insecta</taxon>
        <taxon>Pterygota</taxon>
        <taxon>Neoptera</taxon>
        <taxon>Paraneoptera</taxon>
        <taxon>Hemiptera</taxon>
        <taxon>Sternorrhyncha</taxon>
        <taxon>Coccoidea</taxon>
        <taxon>Coccidae</taxon>
        <taxon>Parthenolecanium</taxon>
    </lineage>
</organism>
<reference evidence="2 3" key="1">
    <citation type="submission" date="2024-03" db="EMBL/GenBank/DDBJ databases">
        <title>Adaptation during the transition from Ophiocordyceps entomopathogen to insect associate is accompanied by gene loss and intensified selection.</title>
        <authorList>
            <person name="Ward C.M."/>
            <person name="Onetto C.A."/>
            <person name="Borneman A.R."/>
        </authorList>
    </citation>
    <scope>NUCLEOTIDE SEQUENCE [LARGE SCALE GENOMIC DNA]</scope>
    <source>
        <strain evidence="2">AWRI1</strain>
        <tissue evidence="2">Single Adult Female</tissue>
    </source>
</reference>
<feature type="chain" id="PRO_5042865198" evidence="1">
    <location>
        <begin position="20"/>
        <end position="269"/>
    </location>
</feature>
<name>A0AAN9TV54_9HEMI</name>
<gene>
    <name evidence="2" type="ORF">V9T40_005969</name>
</gene>
<dbReference type="AlphaFoldDB" id="A0AAN9TV54"/>
<feature type="signal peptide" evidence="1">
    <location>
        <begin position="1"/>
        <end position="19"/>
    </location>
</feature>
<accession>A0AAN9TV54</accession>
<evidence type="ECO:0000313" key="2">
    <source>
        <dbReference type="EMBL" id="KAK7604783.1"/>
    </source>
</evidence>
<dbReference type="EMBL" id="JBBCAQ010000003">
    <property type="protein sequence ID" value="KAK7604783.1"/>
    <property type="molecule type" value="Genomic_DNA"/>
</dbReference>
<dbReference type="Proteomes" id="UP001367676">
    <property type="component" value="Unassembled WGS sequence"/>
</dbReference>